<dbReference type="EMBL" id="JAUIQD010000004">
    <property type="protein sequence ID" value="KAK3354011.1"/>
    <property type="molecule type" value="Genomic_DNA"/>
</dbReference>
<reference evidence="1" key="1">
    <citation type="journal article" date="2023" name="Mol. Phylogenet. Evol.">
        <title>Genome-scale phylogeny and comparative genomics of the fungal order Sordariales.</title>
        <authorList>
            <person name="Hensen N."/>
            <person name="Bonometti L."/>
            <person name="Westerberg I."/>
            <person name="Brannstrom I.O."/>
            <person name="Guillou S."/>
            <person name="Cros-Aarteil S."/>
            <person name="Calhoun S."/>
            <person name="Haridas S."/>
            <person name="Kuo A."/>
            <person name="Mondo S."/>
            <person name="Pangilinan J."/>
            <person name="Riley R."/>
            <person name="LaButti K."/>
            <person name="Andreopoulos B."/>
            <person name="Lipzen A."/>
            <person name="Chen C."/>
            <person name="Yan M."/>
            <person name="Daum C."/>
            <person name="Ng V."/>
            <person name="Clum A."/>
            <person name="Steindorff A."/>
            <person name="Ohm R.A."/>
            <person name="Martin F."/>
            <person name="Silar P."/>
            <person name="Natvig D.O."/>
            <person name="Lalanne C."/>
            <person name="Gautier V."/>
            <person name="Ament-Velasquez S.L."/>
            <person name="Kruys A."/>
            <person name="Hutchinson M.I."/>
            <person name="Powell A.J."/>
            <person name="Barry K."/>
            <person name="Miller A.N."/>
            <person name="Grigoriev I.V."/>
            <person name="Debuchy R."/>
            <person name="Gladieux P."/>
            <person name="Hiltunen Thoren M."/>
            <person name="Johannesson H."/>
        </authorList>
    </citation>
    <scope>NUCLEOTIDE SEQUENCE</scope>
    <source>
        <strain evidence="1">CBS 955.72</strain>
    </source>
</reference>
<organism evidence="1 2">
    <name type="scientific">Lasiosphaeria hispida</name>
    <dbReference type="NCBI Taxonomy" id="260671"/>
    <lineage>
        <taxon>Eukaryota</taxon>
        <taxon>Fungi</taxon>
        <taxon>Dikarya</taxon>
        <taxon>Ascomycota</taxon>
        <taxon>Pezizomycotina</taxon>
        <taxon>Sordariomycetes</taxon>
        <taxon>Sordariomycetidae</taxon>
        <taxon>Sordariales</taxon>
        <taxon>Lasiosphaeriaceae</taxon>
        <taxon>Lasiosphaeria</taxon>
    </lineage>
</organism>
<dbReference type="Proteomes" id="UP001275084">
    <property type="component" value="Unassembled WGS sequence"/>
</dbReference>
<sequence length="178" mass="19632">MATMVGEPYVNHVPTLTGGVGRAALTGFYGGHFIHSNPGDAGLELVSRTVGVDRVVDEFVFGCTHDREVDWLIPGIPPTGRALRIPFTSVVNIRGDRLYHEHISWDQGTVLRQLGLLPEYLPFPYPLPDGRQSGKDGKQFEYRVPVVGVETAQKLVDENAVPSNEMLEHTIREVDASK</sequence>
<dbReference type="InterPro" id="IPR032710">
    <property type="entry name" value="NTF2-like_dom_sf"/>
</dbReference>
<comment type="caution">
    <text evidence="1">The sequence shown here is derived from an EMBL/GenBank/DDBJ whole genome shotgun (WGS) entry which is preliminary data.</text>
</comment>
<dbReference type="PANTHER" id="PTHR38436:SF3">
    <property type="entry name" value="CARBOXYMETHYLENEBUTENOLIDASE-RELATED"/>
    <property type="match status" value="1"/>
</dbReference>
<dbReference type="AlphaFoldDB" id="A0AAJ0HJS9"/>
<keyword evidence="2" id="KW-1185">Reference proteome</keyword>
<evidence type="ECO:0008006" key="3">
    <source>
        <dbReference type="Google" id="ProtNLM"/>
    </source>
</evidence>
<dbReference type="InterPro" id="IPR009959">
    <property type="entry name" value="Cyclase_SnoaL-like"/>
</dbReference>
<proteinExistence type="predicted"/>
<protein>
    <recommendedName>
        <fullName evidence="3">Carboxymethylenebutenolidase</fullName>
    </recommendedName>
</protein>
<evidence type="ECO:0000313" key="2">
    <source>
        <dbReference type="Proteomes" id="UP001275084"/>
    </source>
</evidence>
<dbReference type="PANTHER" id="PTHR38436">
    <property type="entry name" value="POLYKETIDE CYCLASE SNOAL-LIKE DOMAIN"/>
    <property type="match status" value="1"/>
</dbReference>
<dbReference type="Gene3D" id="3.10.450.50">
    <property type="match status" value="1"/>
</dbReference>
<name>A0AAJ0HJS9_9PEZI</name>
<dbReference type="GO" id="GO:0030638">
    <property type="term" value="P:polyketide metabolic process"/>
    <property type="evidence" value="ECO:0007669"/>
    <property type="project" value="InterPro"/>
</dbReference>
<dbReference type="SUPFAM" id="SSF54427">
    <property type="entry name" value="NTF2-like"/>
    <property type="match status" value="1"/>
</dbReference>
<evidence type="ECO:0000313" key="1">
    <source>
        <dbReference type="EMBL" id="KAK3354011.1"/>
    </source>
</evidence>
<accession>A0AAJ0HJS9</accession>
<reference evidence="1" key="2">
    <citation type="submission" date="2023-06" db="EMBL/GenBank/DDBJ databases">
        <authorList>
            <consortium name="Lawrence Berkeley National Laboratory"/>
            <person name="Haridas S."/>
            <person name="Hensen N."/>
            <person name="Bonometti L."/>
            <person name="Westerberg I."/>
            <person name="Brannstrom I.O."/>
            <person name="Guillou S."/>
            <person name="Cros-Aarteil S."/>
            <person name="Calhoun S."/>
            <person name="Kuo A."/>
            <person name="Mondo S."/>
            <person name="Pangilinan J."/>
            <person name="Riley R."/>
            <person name="Labutti K."/>
            <person name="Andreopoulos B."/>
            <person name="Lipzen A."/>
            <person name="Chen C."/>
            <person name="Yanf M."/>
            <person name="Daum C."/>
            <person name="Ng V."/>
            <person name="Clum A."/>
            <person name="Steindorff A."/>
            <person name="Ohm R."/>
            <person name="Martin F."/>
            <person name="Silar P."/>
            <person name="Natvig D."/>
            <person name="Lalanne C."/>
            <person name="Gautier V."/>
            <person name="Ament-Velasquez S.L."/>
            <person name="Kruys A."/>
            <person name="Hutchinson M.I."/>
            <person name="Powell A.J."/>
            <person name="Barry K."/>
            <person name="Miller A.N."/>
            <person name="Grigoriev I.V."/>
            <person name="Debuchy R."/>
            <person name="Gladieux P."/>
            <person name="Thoren M.H."/>
            <person name="Johannesson H."/>
        </authorList>
    </citation>
    <scope>NUCLEOTIDE SEQUENCE</scope>
    <source>
        <strain evidence="1">CBS 955.72</strain>
    </source>
</reference>
<gene>
    <name evidence="1" type="ORF">B0T25DRAFT_545827</name>
</gene>